<dbReference type="InterPro" id="IPR001878">
    <property type="entry name" value="Znf_CCHC"/>
</dbReference>
<gene>
    <name evidence="5" type="ORF">CVT25_005240</name>
</gene>
<evidence type="ECO:0000256" key="2">
    <source>
        <dbReference type="PROSITE-ProRule" id="PRU00047"/>
    </source>
</evidence>
<keyword evidence="2" id="KW-0479">Metal-binding</keyword>
<evidence type="ECO:0000259" key="4">
    <source>
        <dbReference type="PROSITE" id="PS50158"/>
    </source>
</evidence>
<keyword evidence="1" id="KW-0507">mRNA processing</keyword>
<dbReference type="InterPro" id="IPR036875">
    <property type="entry name" value="Znf_CCHC_sf"/>
</dbReference>
<dbReference type="SMART" id="SM00343">
    <property type="entry name" value="ZnF_C2HC"/>
    <property type="match status" value="2"/>
</dbReference>
<feature type="compositionally biased region" description="Basic and acidic residues" evidence="3">
    <location>
        <begin position="550"/>
        <end position="562"/>
    </location>
</feature>
<feature type="compositionally biased region" description="Polar residues" evidence="3">
    <location>
        <begin position="487"/>
        <end position="497"/>
    </location>
</feature>
<feature type="region of interest" description="Disordered" evidence="3">
    <location>
        <begin position="1"/>
        <end position="40"/>
    </location>
</feature>
<feature type="region of interest" description="Disordered" evidence="3">
    <location>
        <begin position="470"/>
        <end position="579"/>
    </location>
</feature>
<sequence>MNSTSGTARSKKIIPATKTSNIQSSEKPTGRATRANGPADLVEETEVIKGSKDGREFLEEKQLLVPAGRPLTMAMAGSCLHQIMDSSNKIPEVVRHGLRALAYLMEDADQEEATQAYHDGFNSELEFFTSELTQLVKHTQSKVDAKMEEITKATADLVNLAKESALQTRTASQSQLPTTGHPQLSRPSYSQVLSQPLASVNPRLLARHGIRRRQLMLKGIGTNSSTAGLEDKEIRENINDSLKEIASDAVRLRSATRQRNGGLLVEFDSDYGAAWGRNDENIARLCKAIGDGVETQKRTYQLITKFAPLSATPENPKFIEEVEDSNRMEGGIITSMRWAKAENRRKEHQKWAHIILTTDNVNEANRMIALGIYIANKRVSVEKCKADPTRCLKCQGYSHYAKDCSAKFDTCGQCGEKGHRTKECTSKKKYCVSCATEEHASYDRLCPVFLKKASDKNLITPENSLPFIPTDEPWTWSTDYNIPPSATRRTANSNTIPINPPRESQKTTFRKHTARQEATADTATATLNPQSRRPTPTPPSTGPASGNRPNDTRESTTPEKWGDSPLEDGELPSPNPSQP</sequence>
<comment type="caution">
    <text evidence="5">The sequence shown here is derived from an EMBL/GenBank/DDBJ whole genome shotgun (WGS) entry which is preliminary data.</text>
</comment>
<dbReference type="PANTHER" id="PTHR22639">
    <property type="entry name" value="GAG-RELATED PROTEIN"/>
    <property type="match status" value="1"/>
</dbReference>
<evidence type="ECO:0000256" key="3">
    <source>
        <dbReference type="SAM" id="MobiDB-lite"/>
    </source>
</evidence>
<name>A0A409XRZ1_PSICY</name>
<dbReference type="GO" id="GO:0006397">
    <property type="term" value="P:mRNA processing"/>
    <property type="evidence" value="ECO:0007669"/>
    <property type="project" value="UniProtKB-KW"/>
</dbReference>
<dbReference type="STRING" id="93625.A0A409XRZ1"/>
<dbReference type="PROSITE" id="PS50158">
    <property type="entry name" value="ZF_CCHC"/>
    <property type="match status" value="1"/>
</dbReference>
<protein>
    <recommendedName>
        <fullName evidence="4">CCHC-type domain-containing protein</fullName>
    </recommendedName>
</protein>
<dbReference type="InterPro" id="IPR042509">
    <property type="entry name" value="ZCCHC3"/>
</dbReference>
<feature type="compositionally biased region" description="Polar residues" evidence="3">
    <location>
        <begin position="17"/>
        <end position="27"/>
    </location>
</feature>
<dbReference type="GO" id="GO:0003690">
    <property type="term" value="F:double-stranded DNA binding"/>
    <property type="evidence" value="ECO:0007669"/>
    <property type="project" value="InterPro"/>
</dbReference>
<keyword evidence="2" id="KW-0862">Zinc</keyword>
<keyword evidence="2" id="KW-0863">Zinc-finger</keyword>
<dbReference type="EMBL" id="NHYD01000726">
    <property type="protein sequence ID" value="PPQ93498.1"/>
    <property type="molecule type" value="Genomic_DNA"/>
</dbReference>
<dbReference type="SUPFAM" id="SSF57756">
    <property type="entry name" value="Retrovirus zinc finger-like domains"/>
    <property type="match status" value="1"/>
</dbReference>
<evidence type="ECO:0000313" key="6">
    <source>
        <dbReference type="Proteomes" id="UP000283269"/>
    </source>
</evidence>
<dbReference type="OrthoDB" id="2800503at2759"/>
<reference evidence="5 6" key="1">
    <citation type="journal article" date="2018" name="Evol. Lett.">
        <title>Horizontal gene cluster transfer increased hallucinogenic mushroom diversity.</title>
        <authorList>
            <person name="Reynolds H.T."/>
            <person name="Vijayakumar V."/>
            <person name="Gluck-Thaler E."/>
            <person name="Korotkin H.B."/>
            <person name="Matheny P.B."/>
            <person name="Slot J.C."/>
        </authorList>
    </citation>
    <scope>NUCLEOTIDE SEQUENCE [LARGE SCALE GENOMIC DNA]</scope>
    <source>
        <strain evidence="5 6">2631</strain>
    </source>
</reference>
<dbReference type="GO" id="GO:0003723">
    <property type="term" value="F:RNA binding"/>
    <property type="evidence" value="ECO:0007669"/>
    <property type="project" value="InterPro"/>
</dbReference>
<dbReference type="InParanoid" id="A0A409XRZ1"/>
<dbReference type="Gene3D" id="4.10.60.10">
    <property type="entry name" value="Zinc finger, CCHC-type"/>
    <property type="match status" value="1"/>
</dbReference>
<evidence type="ECO:0000256" key="1">
    <source>
        <dbReference type="ARBA" id="ARBA00022664"/>
    </source>
</evidence>
<dbReference type="GO" id="GO:0008270">
    <property type="term" value="F:zinc ion binding"/>
    <property type="evidence" value="ECO:0007669"/>
    <property type="project" value="UniProtKB-KW"/>
</dbReference>
<accession>A0A409XRZ1</accession>
<proteinExistence type="predicted"/>
<feature type="region of interest" description="Disordered" evidence="3">
    <location>
        <begin position="166"/>
        <end position="187"/>
    </location>
</feature>
<dbReference type="PANTHER" id="PTHR22639:SF3">
    <property type="entry name" value="ZINC FINGER CCHC DOMAIN-CONTAINING PROTEIN 3"/>
    <property type="match status" value="1"/>
</dbReference>
<dbReference type="Proteomes" id="UP000283269">
    <property type="component" value="Unassembled WGS sequence"/>
</dbReference>
<feature type="compositionally biased region" description="Polar residues" evidence="3">
    <location>
        <begin position="519"/>
        <end position="528"/>
    </location>
</feature>
<evidence type="ECO:0000313" key="5">
    <source>
        <dbReference type="EMBL" id="PPQ93498.1"/>
    </source>
</evidence>
<keyword evidence="6" id="KW-1185">Reference proteome</keyword>
<feature type="domain" description="CCHC-type" evidence="4">
    <location>
        <begin position="411"/>
        <end position="426"/>
    </location>
</feature>
<organism evidence="5 6">
    <name type="scientific">Psilocybe cyanescens</name>
    <dbReference type="NCBI Taxonomy" id="93625"/>
    <lineage>
        <taxon>Eukaryota</taxon>
        <taxon>Fungi</taxon>
        <taxon>Dikarya</taxon>
        <taxon>Basidiomycota</taxon>
        <taxon>Agaricomycotina</taxon>
        <taxon>Agaricomycetes</taxon>
        <taxon>Agaricomycetidae</taxon>
        <taxon>Agaricales</taxon>
        <taxon>Agaricineae</taxon>
        <taxon>Strophariaceae</taxon>
        <taxon>Psilocybe</taxon>
    </lineage>
</organism>
<dbReference type="AlphaFoldDB" id="A0A409XRZ1"/>